<gene>
    <name evidence="1" type="ORF">OMED0929_LOCUS2373</name>
</gene>
<dbReference type="AlphaFoldDB" id="A0A7S0PK25"/>
<dbReference type="PANTHER" id="PTHR12363">
    <property type="entry name" value="TRANSPORTIN 3 AND IMPORTIN 13"/>
    <property type="match status" value="1"/>
</dbReference>
<evidence type="ECO:0008006" key="2">
    <source>
        <dbReference type="Google" id="ProtNLM"/>
    </source>
</evidence>
<dbReference type="EMBL" id="HBEW01002884">
    <property type="protein sequence ID" value="CAD8579633.1"/>
    <property type="molecule type" value="Transcribed_RNA"/>
</dbReference>
<dbReference type="SUPFAM" id="SSF48371">
    <property type="entry name" value="ARM repeat"/>
    <property type="match status" value="1"/>
</dbReference>
<dbReference type="InterPro" id="IPR016024">
    <property type="entry name" value="ARM-type_fold"/>
</dbReference>
<dbReference type="GO" id="GO:0005737">
    <property type="term" value="C:cytoplasm"/>
    <property type="evidence" value="ECO:0007669"/>
    <property type="project" value="TreeGrafter"/>
</dbReference>
<sequence>MTSQAPSVLTVDDAHAAIAALYGADASARERANDALVSLGASSHAWSVALALLEQSRADSRVVFFASNMLVGKIRDGAFERALDATGKMEVIERLRATFAALARDSTCELGAKRLGIALASAAVRCDASVVISVVECAIGVASSAGMDDAAMRVGVETLACVAEDVDDAESSRRRALSMTCAAQTERVLHFVRDVFAALGTERSNERDALKTSCVRAAHMWLKLDPSGDVSGGLCVSPTQLLVAHSALFSHVVACLAIETAGCGAAAVDMLVELHQGRSGSEQEEFEAMNAVTRGLLSHGAEASAPNALDLARNITLVAVSLSERCVNVLVRGDENSLKLVALVLSLMELHGREVSEVALDFFIMLATVGVSSRHASMGAPMYARLLEVMLKQSTLPDDFTTWDDAEEDADTFDRFREFVVADLFDNAYCVLRGQYLSIIASALSSAKNWQAAESGTFALRVAAEPISEELEESTSAANEAETFLAQMFSTIIEHTADNAGLFSCHALVRAETCEMIAAYSFWLGRKTATLEEHAALTRGILMYVTAAFPYELAWRQAANAFKNICARCARQLKDPSTFTALLEHTERCIASVRPNFDNPDERDERTNVIEGLARVIARMPIAQASQASARIIAPVITKCKLFATEVASTSAPAGPEASRAMAAELSLIASVVRFLEFSPNANVEHPAISVLGAAWPTLEEIARSPAWRATCVASSLSSIYIAALLSAKAKSVDMIVPMLESIARSFSATKEPCYLEPVSTAIEIASTSSSETGTSEIFPNAPHVGTALGAAFVQIVNQIAACALAHPSSAETWECADALFTTTRAFIIFAPAHGLANEALFTALDLAVQALELKEYGPVRSSLALLNALIAPGEKSKTSPPWVANAARVDEFLASRGARLVQTILVAASSGITPRVAIRSACTFLATLLERAREVVTPWILEALARGNAQNAETTAAAAAAMARILTKPTPLNRARTISALCDYVLVVLGEYDVDDLLAYDL</sequence>
<reference evidence="1" key="1">
    <citation type="submission" date="2021-01" db="EMBL/GenBank/DDBJ databases">
        <authorList>
            <person name="Corre E."/>
            <person name="Pelletier E."/>
            <person name="Niang G."/>
            <person name="Scheremetjew M."/>
            <person name="Finn R."/>
            <person name="Kale V."/>
            <person name="Holt S."/>
            <person name="Cochrane G."/>
            <person name="Meng A."/>
            <person name="Brown T."/>
            <person name="Cohen L."/>
        </authorList>
    </citation>
    <scope>NUCLEOTIDE SEQUENCE</scope>
    <source>
        <strain evidence="1">Clade-D-RCC2572</strain>
    </source>
</reference>
<dbReference type="PANTHER" id="PTHR12363:SF54">
    <property type="entry name" value="NUCLEAR TRANSPORT RECEPTOR"/>
    <property type="match status" value="1"/>
</dbReference>
<accession>A0A7S0PK25</accession>
<dbReference type="InterPro" id="IPR011989">
    <property type="entry name" value="ARM-like"/>
</dbReference>
<organism evidence="1">
    <name type="scientific">Ostreococcus mediterraneus</name>
    <dbReference type="NCBI Taxonomy" id="1486918"/>
    <lineage>
        <taxon>Eukaryota</taxon>
        <taxon>Viridiplantae</taxon>
        <taxon>Chlorophyta</taxon>
        <taxon>Mamiellophyceae</taxon>
        <taxon>Mamiellales</taxon>
        <taxon>Bathycoccaceae</taxon>
        <taxon>Ostreococcus</taxon>
    </lineage>
</organism>
<dbReference type="GO" id="GO:0006606">
    <property type="term" value="P:protein import into nucleus"/>
    <property type="evidence" value="ECO:0007669"/>
    <property type="project" value="TreeGrafter"/>
</dbReference>
<dbReference type="Gene3D" id="1.25.10.10">
    <property type="entry name" value="Leucine-rich Repeat Variant"/>
    <property type="match status" value="1"/>
</dbReference>
<proteinExistence type="predicted"/>
<name>A0A7S0PK25_9CHLO</name>
<protein>
    <recommendedName>
        <fullName evidence="2">Exportin-1/Importin-beta-like domain-containing protein</fullName>
    </recommendedName>
</protein>
<evidence type="ECO:0000313" key="1">
    <source>
        <dbReference type="EMBL" id="CAD8579633.1"/>
    </source>
</evidence>
<dbReference type="InterPro" id="IPR051345">
    <property type="entry name" value="Importin_beta-like_NTR"/>
</dbReference>